<reference evidence="4 5" key="1">
    <citation type="submission" date="2024-09" db="EMBL/GenBank/DDBJ databases">
        <title>Genome sequencing and assembly of Phytophthora oleae, isolate VK10A, causative agent of rot of olive drupes.</title>
        <authorList>
            <person name="Conti Taguali S."/>
            <person name="Riolo M."/>
            <person name="La Spada F."/>
            <person name="Cacciola S.O."/>
            <person name="Dionisio G."/>
        </authorList>
    </citation>
    <scope>NUCLEOTIDE SEQUENCE [LARGE SCALE GENOMIC DNA]</scope>
    <source>
        <strain evidence="4 5">VK10A</strain>
    </source>
</reference>
<dbReference type="Gene3D" id="1.10.246.220">
    <property type="match status" value="1"/>
</dbReference>
<evidence type="ECO:0000313" key="5">
    <source>
        <dbReference type="Proteomes" id="UP001632037"/>
    </source>
</evidence>
<dbReference type="PROSITE" id="PS50090">
    <property type="entry name" value="MYB_LIKE"/>
    <property type="match status" value="1"/>
</dbReference>
<dbReference type="Proteomes" id="UP001632037">
    <property type="component" value="Unassembled WGS sequence"/>
</dbReference>
<dbReference type="SUPFAM" id="SSF46689">
    <property type="entry name" value="Homeodomain-like"/>
    <property type="match status" value="1"/>
</dbReference>
<organism evidence="4 5">
    <name type="scientific">Phytophthora oleae</name>
    <dbReference type="NCBI Taxonomy" id="2107226"/>
    <lineage>
        <taxon>Eukaryota</taxon>
        <taxon>Sar</taxon>
        <taxon>Stramenopiles</taxon>
        <taxon>Oomycota</taxon>
        <taxon>Peronosporomycetes</taxon>
        <taxon>Peronosporales</taxon>
        <taxon>Peronosporaceae</taxon>
        <taxon>Phytophthora</taxon>
    </lineage>
</organism>
<feature type="compositionally biased region" description="Basic and acidic residues" evidence="2">
    <location>
        <begin position="247"/>
        <end position="257"/>
    </location>
</feature>
<dbReference type="PANTHER" id="PTHR46734:SF1">
    <property type="entry name" value="TELOMERIC REPEAT-BINDING FACTOR 1"/>
    <property type="match status" value="1"/>
</dbReference>
<dbReference type="InterPro" id="IPR001005">
    <property type="entry name" value="SANT/Myb"/>
</dbReference>
<evidence type="ECO:0000256" key="1">
    <source>
        <dbReference type="ARBA" id="ARBA00023242"/>
    </source>
</evidence>
<sequence length="481" mass="54586">MRAALENCGEFLCRIGALEGANAIAEVLRKSGWELPETSSFRWRALVAAIHQELDADPMDVTFLFERLLQLDAMKPSKPSRALFGSPLFLHLLVKRFAVAFEGLDAELFKLESDELCHAEGIYETCLLIRDRLEENNTESELKKFLAAFEMIFKLDEPKECWDALYDLYHLNDASFRRDMKRALSVIESATLGPTKLERDSQTELVEDPKIVIPRAQLEKRFGGTRREWRDLSQINSIPGPDVTQAEQEHQEQEQREPAGNTAVEAPRVPVESPGAQDWGWSNVTLSFLCSYVTLFSFHGAGNDDDTESLHSDISEERSLVQWPTSSRPPRAAEAARADRQEVRHAVPRRRVGFVFYYCLQLVYFTSFYCTQTPRDEDGGGVISGGSTVERQGGRRPRMRWSAEEVAALVEGYQLYKSYSNVWMLIKNRFPDVLQRRSNVDLKDKYRNLVRYGRIPPANGDGTDTGATDNDATDDNGEEIV</sequence>
<keyword evidence="5" id="KW-1185">Reference proteome</keyword>
<comment type="caution">
    <text evidence="4">The sequence shown here is derived from an EMBL/GenBank/DDBJ whole genome shotgun (WGS) entry which is preliminary data.</text>
</comment>
<dbReference type="InterPro" id="IPR052450">
    <property type="entry name" value="TRBD-Containing_Protein"/>
</dbReference>
<feature type="region of interest" description="Disordered" evidence="2">
    <location>
        <begin position="233"/>
        <end position="265"/>
    </location>
</feature>
<evidence type="ECO:0000259" key="3">
    <source>
        <dbReference type="PROSITE" id="PS50090"/>
    </source>
</evidence>
<dbReference type="EMBL" id="JBIMZQ010000027">
    <property type="protein sequence ID" value="KAL3663508.1"/>
    <property type="molecule type" value="Genomic_DNA"/>
</dbReference>
<name>A0ABD3F9V2_9STRA</name>
<protein>
    <recommendedName>
        <fullName evidence="3">Myb-like domain-containing protein</fullName>
    </recommendedName>
</protein>
<feature type="region of interest" description="Disordered" evidence="2">
    <location>
        <begin position="453"/>
        <end position="481"/>
    </location>
</feature>
<dbReference type="InterPro" id="IPR009057">
    <property type="entry name" value="Homeodomain-like_sf"/>
</dbReference>
<dbReference type="AlphaFoldDB" id="A0ABD3F9V2"/>
<dbReference type="CDD" id="cd11660">
    <property type="entry name" value="SANT_TRF"/>
    <property type="match status" value="1"/>
</dbReference>
<dbReference type="PANTHER" id="PTHR46734">
    <property type="entry name" value="TELOMERIC REPEAT-BINDING FACTOR 1 TERF1"/>
    <property type="match status" value="1"/>
</dbReference>
<evidence type="ECO:0000313" key="4">
    <source>
        <dbReference type="EMBL" id="KAL3663508.1"/>
    </source>
</evidence>
<accession>A0ABD3F9V2</accession>
<evidence type="ECO:0000256" key="2">
    <source>
        <dbReference type="SAM" id="MobiDB-lite"/>
    </source>
</evidence>
<gene>
    <name evidence="4" type="ORF">V7S43_011396</name>
</gene>
<proteinExistence type="predicted"/>
<keyword evidence="1" id="KW-0539">Nucleus</keyword>
<feature type="domain" description="Myb-like" evidence="3">
    <location>
        <begin position="393"/>
        <end position="450"/>
    </location>
</feature>
<feature type="compositionally biased region" description="Acidic residues" evidence="2">
    <location>
        <begin position="471"/>
        <end position="481"/>
    </location>
</feature>
<feature type="compositionally biased region" description="Low complexity" evidence="2">
    <location>
        <begin position="458"/>
        <end position="470"/>
    </location>
</feature>